<dbReference type="OrthoDB" id="7869097at2759"/>
<dbReference type="AlphaFoldDB" id="A0A232F4D2"/>
<dbReference type="PROSITE" id="PS00194">
    <property type="entry name" value="THIOREDOXIN_1"/>
    <property type="match status" value="1"/>
</dbReference>
<evidence type="ECO:0000259" key="15">
    <source>
        <dbReference type="PROSITE" id="PS51352"/>
    </source>
</evidence>
<dbReference type="PROSITE" id="PS51352">
    <property type="entry name" value="THIOREDOXIN_2"/>
    <property type="match status" value="1"/>
</dbReference>
<dbReference type="STRING" id="543379.A0A232F4D2"/>
<dbReference type="Pfam" id="PF00085">
    <property type="entry name" value="Thioredoxin"/>
    <property type="match status" value="1"/>
</dbReference>
<evidence type="ECO:0000313" key="16">
    <source>
        <dbReference type="EMBL" id="OXU25686.1"/>
    </source>
</evidence>
<dbReference type="PANTHER" id="PTHR46107">
    <property type="entry name" value="DUMPY: SHORTER THAN WILD-TYPE"/>
    <property type="match status" value="1"/>
</dbReference>
<evidence type="ECO:0000256" key="13">
    <source>
        <dbReference type="SAM" id="Phobius"/>
    </source>
</evidence>
<evidence type="ECO:0000313" key="17">
    <source>
        <dbReference type="Proteomes" id="UP000215335"/>
    </source>
</evidence>
<keyword evidence="2" id="KW-0813">Transport</keyword>
<keyword evidence="7" id="KW-0249">Electron transport</keyword>
<gene>
    <name evidence="16" type="ORF">TSAR_004887</name>
</gene>
<comment type="subcellular location">
    <subcellularLocation>
        <location evidence="1">Endoplasmic reticulum membrane</location>
        <topology evidence="1">Single-pass type I membrane protein</topology>
    </subcellularLocation>
</comment>
<keyword evidence="9 13" id="KW-0472">Membrane</keyword>
<dbReference type="GO" id="GO:0005789">
    <property type="term" value="C:endoplasmic reticulum membrane"/>
    <property type="evidence" value="ECO:0007669"/>
    <property type="project" value="UniProtKB-SubCell"/>
</dbReference>
<name>A0A232F4D2_9HYME</name>
<evidence type="ECO:0000256" key="14">
    <source>
        <dbReference type="SAM" id="SignalP"/>
    </source>
</evidence>
<evidence type="ECO:0000256" key="11">
    <source>
        <dbReference type="ARBA" id="ARBA00023284"/>
    </source>
</evidence>
<dbReference type="Proteomes" id="UP000215335">
    <property type="component" value="Unassembled WGS sequence"/>
</dbReference>
<feature type="chain" id="PRO_5012601816" description="Thioredoxin domain-containing protein" evidence="14">
    <location>
        <begin position="20"/>
        <end position="282"/>
    </location>
</feature>
<dbReference type="Gene3D" id="3.40.30.10">
    <property type="entry name" value="Glutaredoxin"/>
    <property type="match status" value="1"/>
</dbReference>
<organism evidence="16 17">
    <name type="scientific">Trichomalopsis sarcophagae</name>
    <dbReference type="NCBI Taxonomy" id="543379"/>
    <lineage>
        <taxon>Eukaryota</taxon>
        <taxon>Metazoa</taxon>
        <taxon>Ecdysozoa</taxon>
        <taxon>Arthropoda</taxon>
        <taxon>Hexapoda</taxon>
        <taxon>Insecta</taxon>
        <taxon>Pterygota</taxon>
        <taxon>Neoptera</taxon>
        <taxon>Endopterygota</taxon>
        <taxon>Hymenoptera</taxon>
        <taxon>Apocrita</taxon>
        <taxon>Proctotrupomorpha</taxon>
        <taxon>Chalcidoidea</taxon>
        <taxon>Pteromalidae</taxon>
        <taxon>Pteromalinae</taxon>
        <taxon>Trichomalopsis</taxon>
    </lineage>
</organism>
<evidence type="ECO:0000256" key="3">
    <source>
        <dbReference type="ARBA" id="ARBA00022553"/>
    </source>
</evidence>
<keyword evidence="11" id="KW-0676">Redox-active center</keyword>
<feature type="region of interest" description="Disordered" evidence="12">
    <location>
        <begin position="219"/>
        <end position="282"/>
    </location>
</feature>
<keyword evidence="8 13" id="KW-1133">Transmembrane helix</keyword>
<evidence type="ECO:0000256" key="4">
    <source>
        <dbReference type="ARBA" id="ARBA00022692"/>
    </source>
</evidence>
<evidence type="ECO:0000256" key="9">
    <source>
        <dbReference type="ARBA" id="ARBA00023136"/>
    </source>
</evidence>
<dbReference type="InterPro" id="IPR036249">
    <property type="entry name" value="Thioredoxin-like_sf"/>
</dbReference>
<feature type="domain" description="Thioredoxin" evidence="15">
    <location>
        <begin position="15"/>
        <end position="129"/>
    </location>
</feature>
<evidence type="ECO:0000256" key="6">
    <source>
        <dbReference type="ARBA" id="ARBA00022824"/>
    </source>
</evidence>
<feature type="compositionally biased region" description="Basic and acidic residues" evidence="12">
    <location>
        <begin position="251"/>
        <end position="265"/>
    </location>
</feature>
<feature type="signal peptide" evidence="14">
    <location>
        <begin position="1"/>
        <end position="19"/>
    </location>
</feature>
<keyword evidence="3" id="KW-0597">Phosphoprotein</keyword>
<dbReference type="GO" id="GO:0015036">
    <property type="term" value="F:disulfide oxidoreductase activity"/>
    <property type="evidence" value="ECO:0007669"/>
    <property type="project" value="TreeGrafter"/>
</dbReference>
<dbReference type="EMBL" id="NNAY01000967">
    <property type="protein sequence ID" value="OXU25686.1"/>
    <property type="molecule type" value="Genomic_DNA"/>
</dbReference>
<keyword evidence="10" id="KW-1015">Disulfide bond</keyword>
<dbReference type="SUPFAM" id="SSF52833">
    <property type="entry name" value="Thioredoxin-like"/>
    <property type="match status" value="1"/>
</dbReference>
<proteinExistence type="predicted"/>
<comment type="caution">
    <text evidence="16">The sequence shown here is derived from an EMBL/GenBank/DDBJ whole genome shotgun (WGS) entry which is preliminary data.</text>
</comment>
<evidence type="ECO:0000256" key="10">
    <source>
        <dbReference type="ARBA" id="ARBA00023157"/>
    </source>
</evidence>
<feature type="transmembrane region" description="Helical" evidence="13">
    <location>
        <begin position="175"/>
        <end position="204"/>
    </location>
</feature>
<keyword evidence="4 13" id="KW-0812">Transmembrane</keyword>
<evidence type="ECO:0000256" key="1">
    <source>
        <dbReference type="ARBA" id="ARBA00004115"/>
    </source>
</evidence>
<keyword evidence="5 14" id="KW-0732">Signal</keyword>
<dbReference type="InterPro" id="IPR013766">
    <property type="entry name" value="Thioredoxin_domain"/>
</dbReference>
<dbReference type="InterPro" id="IPR052454">
    <property type="entry name" value="TMX_domain-containing"/>
</dbReference>
<evidence type="ECO:0000256" key="2">
    <source>
        <dbReference type="ARBA" id="ARBA00022448"/>
    </source>
</evidence>
<keyword evidence="17" id="KW-1185">Reference proteome</keyword>
<accession>A0A232F4D2</accession>
<keyword evidence="6" id="KW-0256">Endoplasmic reticulum</keyword>
<reference evidence="16 17" key="1">
    <citation type="journal article" date="2017" name="Curr. Biol.">
        <title>The Evolution of Venom by Co-option of Single-Copy Genes.</title>
        <authorList>
            <person name="Martinson E.O."/>
            <person name="Mrinalini"/>
            <person name="Kelkar Y.D."/>
            <person name="Chang C.H."/>
            <person name="Werren J.H."/>
        </authorList>
    </citation>
    <scope>NUCLEOTIDE SEQUENCE [LARGE SCALE GENOMIC DNA]</scope>
    <source>
        <strain evidence="16 17">Alberta</strain>
        <tissue evidence="16">Whole body</tissue>
    </source>
</reference>
<evidence type="ECO:0000256" key="12">
    <source>
        <dbReference type="SAM" id="MobiDB-lite"/>
    </source>
</evidence>
<evidence type="ECO:0000256" key="5">
    <source>
        <dbReference type="ARBA" id="ARBA00022729"/>
    </source>
</evidence>
<sequence length="282" mass="31798">MSRVVRSIVVLLVLALAGASIQKKTSWVDRLDEDNWDRMLTGEWMVEFYAPWCPACKALEEIWESLAFQKKELGINVGKVDVTDAPGLSGRFMVTALPTIYHVKDGVFRQYKSPRDKDSLVEFVSKKTWQKVDPVSSWKSPTSIQMSIISQFFRMSQVLRGIHNKLMEDFGLPTWGSYLIFAIATIVLGAILGLLIVCIIDFIYPPKDLMYQVKKKQKGDSGGFMTEKSSGDDELVDGVKDDLVDEDGSDSEEKSENDKTDKESKSSPNSPNVRKRRARKAD</sequence>
<dbReference type="InterPro" id="IPR017937">
    <property type="entry name" value="Thioredoxin_CS"/>
</dbReference>
<feature type="compositionally biased region" description="Basic residues" evidence="12">
    <location>
        <begin position="273"/>
        <end position="282"/>
    </location>
</feature>
<evidence type="ECO:0000256" key="8">
    <source>
        <dbReference type="ARBA" id="ARBA00022989"/>
    </source>
</evidence>
<dbReference type="PANTHER" id="PTHR46107:SF3">
    <property type="entry name" value="THIOREDOXIN DOMAIN-CONTAINING PROTEIN"/>
    <property type="match status" value="1"/>
</dbReference>
<evidence type="ECO:0000256" key="7">
    <source>
        <dbReference type="ARBA" id="ARBA00022982"/>
    </source>
</evidence>
<protein>
    <recommendedName>
        <fullName evidence="15">Thioredoxin domain-containing protein</fullName>
    </recommendedName>
</protein>